<sequence length="375" mass="42118">MNFLKKIAISIVVISCLSTNLSVQALTKDSFFLPTGTAKMYTAPKAQDLFDIWQIDSTKVKKTSVSCAGFNQAREKLSHTLVTRSIEGVIVNFYLPNPNFESTPLFKAGEKLVQVWLQEAQAYFGPYPCPDLNIFTPENFAGGTPGYLGIGGNGGFNYYWLLWHELTHSYFGTHSAKALWLREGASNVVPSFMIETRQDLYLGKTQSDWTKEGFGLAPPTQAADGVAEQFKIFSDPKNGVYQDFQVYFKKNACDLQEPLGQAAEQAYKDNSNWGRMFLFDLAVRFGKEPVKNALKAVYEKYRYTNLTKISDRDFYDALLYHIDKKQTIQAKQFLAKKLCIVEIPTSMNAVPTTGINNGYSVTNPLITPTRGGRLR</sequence>
<evidence type="ECO:0000313" key="2">
    <source>
        <dbReference type="EMBL" id="OGH70160.1"/>
    </source>
</evidence>
<feature type="chain" id="PRO_5009525663" description="Peptidase M1 membrane alanine aminopeptidase domain-containing protein" evidence="1">
    <location>
        <begin position="26"/>
        <end position="375"/>
    </location>
</feature>
<proteinExistence type="predicted"/>
<evidence type="ECO:0008006" key="4">
    <source>
        <dbReference type="Google" id="ProtNLM"/>
    </source>
</evidence>
<gene>
    <name evidence="2" type="ORF">A2754_00645</name>
</gene>
<reference evidence="2 3" key="1">
    <citation type="journal article" date="2016" name="Nat. Commun.">
        <title>Thousands of microbial genomes shed light on interconnected biogeochemical processes in an aquifer system.</title>
        <authorList>
            <person name="Anantharaman K."/>
            <person name="Brown C.T."/>
            <person name="Hug L.A."/>
            <person name="Sharon I."/>
            <person name="Castelle C.J."/>
            <person name="Probst A.J."/>
            <person name="Thomas B.C."/>
            <person name="Singh A."/>
            <person name="Wilkins M.J."/>
            <person name="Karaoz U."/>
            <person name="Brodie E.L."/>
            <person name="Williams K.H."/>
            <person name="Hubbard S.S."/>
            <person name="Banfield J.F."/>
        </authorList>
    </citation>
    <scope>NUCLEOTIDE SEQUENCE [LARGE SCALE GENOMIC DNA]</scope>
</reference>
<name>A0A1F6MF27_9BACT</name>
<dbReference type="EMBL" id="MFPU01000014">
    <property type="protein sequence ID" value="OGH70160.1"/>
    <property type="molecule type" value="Genomic_DNA"/>
</dbReference>
<evidence type="ECO:0000256" key="1">
    <source>
        <dbReference type="SAM" id="SignalP"/>
    </source>
</evidence>
<dbReference type="AlphaFoldDB" id="A0A1F6MF27"/>
<comment type="caution">
    <text evidence="2">The sequence shown here is derived from an EMBL/GenBank/DDBJ whole genome shotgun (WGS) entry which is preliminary data.</text>
</comment>
<evidence type="ECO:0000313" key="3">
    <source>
        <dbReference type="Proteomes" id="UP000177953"/>
    </source>
</evidence>
<dbReference type="Proteomes" id="UP000177953">
    <property type="component" value="Unassembled WGS sequence"/>
</dbReference>
<accession>A0A1F6MF27</accession>
<feature type="signal peptide" evidence="1">
    <location>
        <begin position="1"/>
        <end position="25"/>
    </location>
</feature>
<organism evidence="2 3">
    <name type="scientific">Candidatus Magasanikbacteria bacterium RIFCSPHIGHO2_01_FULL_47_8</name>
    <dbReference type="NCBI Taxonomy" id="1798673"/>
    <lineage>
        <taxon>Bacteria</taxon>
        <taxon>Candidatus Magasanikiibacteriota</taxon>
    </lineage>
</organism>
<keyword evidence="1" id="KW-0732">Signal</keyword>
<dbReference type="InterPro" id="IPR027268">
    <property type="entry name" value="Peptidase_M4/M1_CTD_sf"/>
</dbReference>
<dbReference type="Gene3D" id="1.10.390.10">
    <property type="entry name" value="Neutral Protease Domain 2"/>
    <property type="match status" value="1"/>
</dbReference>
<protein>
    <recommendedName>
        <fullName evidence="4">Peptidase M1 membrane alanine aminopeptidase domain-containing protein</fullName>
    </recommendedName>
</protein>